<dbReference type="SMART" id="SM00020">
    <property type="entry name" value="Tryp_SPc"/>
    <property type="match status" value="1"/>
</dbReference>
<dbReference type="PROSITE" id="PS50240">
    <property type="entry name" value="TRYPSIN_DOM"/>
    <property type="match status" value="1"/>
</dbReference>
<keyword evidence="3 6" id="KW-0732">Signal</keyword>
<feature type="chain" id="PRO_5035281797" description="Peptidase S1 domain-containing protein" evidence="6">
    <location>
        <begin position="24"/>
        <end position="241"/>
    </location>
</feature>
<comment type="caution">
    <text evidence="8">The sequence shown here is derived from an EMBL/GenBank/DDBJ whole genome shotgun (WGS) entry which is preliminary data.</text>
</comment>
<evidence type="ECO:0000313" key="8">
    <source>
        <dbReference type="EMBL" id="KAG6960378.1"/>
    </source>
</evidence>
<evidence type="ECO:0000256" key="2">
    <source>
        <dbReference type="ARBA" id="ARBA00022525"/>
    </source>
</evidence>
<dbReference type="PROSITE" id="PS00135">
    <property type="entry name" value="TRYPSIN_SER"/>
    <property type="match status" value="1"/>
</dbReference>
<dbReference type="GO" id="GO:0006508">
    <property type="term" value="P:proteolysis"/>
    <property type="evidence" value="ECO:0007669"/>
    <property type="project" value="InterPro"/>
</dbReference>
<dbReference type="Pfam" id="PF00089">
    <property type="entry name" value="Trypsin"/>
    <property type="match status" value="1"/>
</dbReference>
<reference evidence="8" key="1">
    <citation type="submission" date="2021-01" db="EMBL/GenBank/DDBJ databases">
        <title>Phytophthora aleatoria, a newly-described species from Pinus radiata is distinct from Phytophthora cactorum isolates based on comparative genomics.</title>
        <authorList>
            <person name="Mcdougal R."/>
            <person name="Panda P."/>
            <person name="Williams N."/>
            <person name="Studholme D.J."/>
        </authorList>
    </citation>
    <scope>NUCLEOTIDE SEQUENCE</scope>
    <source>
        <strain evidence="8">NZFS 4037</strain>
    </source>
</reference>
<evidence type="ECO:0000259" key="7">
    <source>
        <dbReference type="PROSITE" id="PS50240"/>
    </source>
</evidence>
<evidence type="ECO:0000256" key="4">
    <source>
        <dbReference type="ARBA" id="ARBA00023157"/>
    </source>
</evidence>
<keyword evidence="4" id="KW-1015">Disulfide bond</keyword>
<dbReference type="PANTHER" id="PTHR24276:SF98">
    <property type="entry name" value="FI18310P1-RELATED"/>
    <property type="match status" value="1"/>
</dbReference>
<dbReference type="AlphaFoldDB" id="A0A8J5M6I8"/>
<organism evidence="8 9">
    <name type="scientific">Phytophthora aleatoria</name>
    <dbReference type="NCBI Taxonomy" id="2496075"/>
    <lineage>
        <taxon>Eukaryota</taxon>
        <taxon>Sar</taxon>
        <taxon>Stramenopiles</taxon>
        <taxon>Oomycota</taxon>
        <taxon>Peronosporomycetes</taxon>
        <taxon>Peronosporales</taxon>
        <taxon>Peronosporaceae</taxon>
        <taxon>Phytophthora</taxon>
    </lineage>
</organism>
<feature type="signal peptide" evidence="6">
    <location>
        <begin position="1"/>
        <end position="23"/>
    </location>
</feature>
<dbReference type="InterPro" id="IPR033116">
    <property type="entry name" value="TRYPSIN_SER"/>
</dbReference>
<dbReference type="EMBL" id="JAENGY010000561">
    <property type="protein sequence ID" value="KAG6960378.1"/>
    <property type="molecule type" value="Genomic_DNA"/>
</dbReference>
<comment type="subcellular location">
    <subcellularLocation>
        <location evidence="1">Secreted</location>
    </subcellularLocation>
</comment>
<dbReference type="FunFam" id="2.40.10.10:FF:000002">
    <property type="entry name" value="Transmembrane protease serine"/>
    <property type="match status" value="1"/>
</dbReference>
<gene>
    <name evidence="8" type="ORF">JG688_00009621</name>
</gene>
<keyword evidence="9" id="KW-1185">Reference proteome</keyword>
<dbReference type="InterPro" id="IPR001254">
    <property type="entry name" value="Trypsin_dom"/>
</dbReference>
<dbReference type="InterPro" id="IPR050430">
    <property type="entry name" value="Peptidase_S1"/>
</dbReference>
<accession>A0A8J5M6I8</accession>
<protein>
    <recommendedName>
        <fullName evidence="7">Peptidase S1 domain-containing protein</fullName>
    </recommendedName>
</protein>
<dbReference type="PANTHER" id="PTHR24276">
    <property type="entry name" value="POLYSERASE-RELATED"/>
    <property type="match status" value="1"/>
</dbReference>
<evidence type="ECO:0000256" key="6">
    <source>
        <dbReference type="SAM" id="SignalP"/>
    </source>
</evidence>
<evidence type="ECO:0000313" key="9">
    <source>
        <dbReference type="Proteomes" id="UP000709295"/>
    </source>
</evidence>
<keyword evidence="5" id="KW-0325">Glycoprotein</keyword>
<evidence type="ECO:0000256" key="1">
    <source>
        <dbReference type="ARBA" id="ARBA00004613"/>
    </source>
</evidence>
<keyword evidence="2" id="KW-0964">Secreted</keyword>
<dbReference type="GO" id="GO:0004252">
    <property type="term" value="F:serine-type endopeptidase activity"/>
    <property type="evidence" value="ECO:0007669"/>
    <property type="project" value="InterPro"/>
</dbReference>
<evidence type="ECO:0000256" key="3">
    <source>
        <dbReference type="ARBA" id="ARBA00022729"/>
    </source>
</evidence>
<dbReference type="CDD" id="cd00190">
    <property type="entry name" value="Tryp_SPc"/>
    <property type="match status" value="1"/>
</dbReference>
<feature type="domain" description="Peptidase S1" evidence="7">
    <location>
        <begin position="23"/>
        <end position="234"/>
    </location>
</feature>
<dbReference type="Proteomes" id="UP000709295">
    <property type="component" value="Unassembled WGS sequence"/>
</dbReference>
<dbReference type="GO" id="GO:0005576">
    <property type="term" value="C:extracellular region"/>
    <property type="evidence" value="ECO:0007669"/>
    <property type="project" value="UniProtKB-SubCell"/>
</dbReference>
<name>A0A8J5M6I8_9STRA</name>
<proteinExistence type="predicted"/>
<sequence length="241" mass="25433">MKLANAIATSAVVMVAIASPTSALQGRVERVLILSGEPVPSGTKAYVAGLRIPTALRSSLGDHYRNGTQAGEQIKVVSMMNHPNYSENIPNSDDFMIVELERPSKFKPMELAAADDSDFKPGTIATTMGWGKNAETNGNFSYELQRVDVPLVSDDACAAYATVDSSMVCAGGVANHNSCEGDSGGPLIIQSAEGEDVLVGIVSWANNDTCGREGYYGVYSRVSSARDWIETITSGSGTCLP</sequence>
<evidence type="ECO:0000256" key="5">
    <source>
        <dbReference type="ARBA" id="ARBA00023180"/>
    </source>
</evidence>